<dbReference type="GO" id="GO:0016787">
    <property type="term" value="F:hydrolase activity"/>
    <property type="evidence" value="ECO:0007669"/>
    <property type="project" value="UniProtKB-KW"/>
</dbReference>
<feature type="transmembrane region" description="Helical" evidence="6">
    <location>
        <begin position="99"/>
        <end position="118"/>
    </location>
</feature>
<evidence type="ECO:0000256" key="1">
    <source>
        <dbReference type="ARBA" id="ARBA00000085"/>
    </source>
</evidence>
<feature type="transmembrane region" description="Helical" evidence="6">
    <location>
        <begin position="73"/>
        <end position="93"/>
    </location>
</feature>
<evidence type="ECO:0000256" key="6">
    <source>
        <dbReference type="SAM" id="Phobius"/>
    </source>
</evidence>
<evidence type="ECO:0000259" key="8">
    <source>
        <dbReference type="PROSITE" id="PS50110"/>
    </source>
</evidence>
<evidence type="ECO:0000259" key="7">
    <source>
        <dbReference type="PROSITE" id="PS50109"/>
    </source>
</evidence>
<dbReference type="PANTHER" id="PTHR43547:SF2">
    <property type="entry name" value="HYBRID SIGNAL TRANSDUCTION HISTIDINE KINASE C"/>
    <property type="match status" value="1"/>
</dbReference>
<dbReference type="SMART" id="SM00387">
    <property type="entry name" value="HATPase_c"/>
    <property type="match status" value="1"/>
</dbReference>
<feature type="domain" description="Response regulatory" evidence="8">
    <location>
        <begin position="565"/>
        <end position="682"/>
    </location>
</feature>
<accession>A0A2N7JNW8</accession>
<dbReference type="SMART" id="SM00448">
    <property type="entry name" value="REC"/>
    <property type="match status" value="1"/>
</dbReference>
<feature type="transmembrane region" description="Helical" evidence="6">
    <location>
        <begin position="44"/>
        <end position="61"/>
    </location>
</feature>
<dbReference type="Pfam" id="PF00072">
    <property type="entry name" value="Response_reg"/>
    <property type="match status" value="1"/>
</dbReference>
<dbReference type="Gene3D" id="1.10.287.130">
    <property type="match status" value="1"/>
</dbReference>
<keyword evidence="6" id="KW-0472">Membrane</keyword>
<gene>
    <name evidence="9" type="ORF">BCT54_05180</name>
</gene>
<dbReference type="SUPFAM" id="SSF52172">
    <property type="entry name" value="CheY-like"/>
    <property type="match status" value="1"/>
</dbReference>
<reference evidence="10" key="1">
    <citation type="submission" date="2016-07" db="EMBL/GenBank/DDBJ databases">
        <title>Nontailed viruses are major unrecognized killers of bacteria in the ocean.</title>
        <authorList>
            <person name="Kauffman K."/>
            <person name="Hussain F."/>
            <person name="Yang J."/>
            <person name="Arevalo P."/>
            <person name="Brown J."/>
            <person name="Cutler M."/>
            <person name="Kelly L."/>
            <person name="Polz M.F."/>
        </authorList>
    </citation>
    <scope>NUCLEOTIDE SEQUENCE [LARGE SCALE GENOMIC DNA]</scope>
    <source>
        <strain evidence="10">10N.261.48.B5</strain>
    </source>
</reference>
<proteinExistence type="predicted"/>
<evidence type="ECO:0000256" key="5">
    <source>
        <dbReference type="PROSITE-ProRule" id="PRU00169"/>
    </source>
</evidence>
<dbReference type="CDD" id="cd00075">
    <property type="entry name" value="HATPase"/>
    <property type="match status" value="1"/>
</dbReference>
<dbReference type="Gene3D" id="3.30.565.10">
    <property type="entry name" value="Histidine kinase-like ATPase, C-terminal domain"/>
    <property type="match status" value="1"/>
</dbReference>
<sequence length="682" mass="78107">MNAIRKVYQYAEPNLTLVGWMGLIGFPIYYVVWEFLFPQPYENLTLRLVCSVLFFGIIYRNRAPFELRKYLPAYYQVAITLCLPCFFFYMLLMNNWSNVWVMSFMSAIFLHILLVHVTKVMFAQTFAGIAIATLGAWVAQGFYLELSMDWTHVPIFLFIYLFGNLFYFRNQVEHEAKVSLAKSFGAGIAHEMRNPLSGLLTSIDVMQSILPNPKVGQHKVQYELSDQEVRQLREVGDEAMDIIHSGNETIDLLLTSIDENRVSRSTFKKHSAKTVVEDAIESFNYKRAFDRQAISLDVKSEFSFLGSDTLLKYVMYNLFKNAFHHRSPEDFHIHVTMQSDDIVNQIVVTDNGSGIPSDVIRRIFQDFYTTGKSGNYGLGLPFCQKVMSSFGGEIKCQSEVDEWTQFTMVFPVLTSSTVKDIKSELTKLKNVLIVSEQNILITKAKELARTMGFELTVLDVASTLNKKEYQFEFDLIFVDMESLDLRASCLDKIESLLSFTESRIVYLFENHPVKRVRNVSFEPIWVETQAWLLNTQLTIDRLLFDSSYVIPTTSAKPLDTTIKRTIMVVDDNESLRRFTAMLLEKQGFDVIQKEDGQQALDALDTDDIDLILMDIEMPIMDGVEASRRIRSANKAYSSVPIIAHTGDSSPVTLEKMDSSGMSDFIIKPADKNRLFDKIALWI</sequence>
<dbReference type="PRINTS" id="PR00344">
    <property type="entry name" value="BCTRLSENSOR"/>
</dbReference>
<dbReference type="InterPro" id="IPR001789">
    <property type="entry name" value="Sig_transdc_resp-reg_receiver"/>
</dbReference>
<feature type="transmembrane region" description="Helical" evidence="6">
    <location>
        <begin position="150"/>
        <end position="168"/>
    </location>
</feature>
<keyword evidence="3 5" id="KW-0597">Phosphoprotein</keyword>
<feature type="modified residue" description="4-aspartylphosphate" evidence="5">
    <location>
        <position position="614"/>
    </location>
</feature>
<dbReference type="GO" id="GO:0000155">
    <property type="term" value="F:phosphorelay sensor kinase activity"/>
    <property type="evidence" value="ECO:0007669"/>
    <property type="project" value="InterPro"/>
</dbReference>
<feature type="domain" description="Histidine kinase" evidence="7">
    <location>
        <begin position="187"/>
        <end position="414"/>
    </location>
</feature>
<protein>
    <recommendedName>
        <fullName evidence="2">histidine kinase</fullName>
        <ecNumber evidence="2">2.7.13.3</ecNumber>
    </recommendedName>
</protein>
<name>A0A2N7JNW8_VIBSP</name>
<keyword evidence="9" id="KW-0808">Transferase</keyword>
<dbReference type="CDD" id="cd00082">
    <property type="entry name" value="HisKA"/>
    <property type="match status" value="1"/>
</dbReference>
<dbReference type="RefSeq" id="WP_102552932.1">
    <property type="nucleotide sequence ID" value="NZ_MCZF01000254.1"/>
</dbReference>
<dbReference type="Gene3D" id="3.40.50.2300">
    <property type="match status" value="1"/>
</dbReference>
<dbReference type="SUPFAM" id="SSF55874">
    <property type="entry name" value="ATPase domain of HSP90 chaperone/DNA topoisomerase II/histidine kinase"/>
    <property type="match status" value="1"/>
</dbReference>
<keyword evidence="9" id="KW-0418">Kinase</keyword>
<comment type="catalytic activity">
    <reaction evidence="1">
        <text>ATP + protein L-histidine = ADP + protein N-phospho-L-histidine.</text>
        <dbReference type="EC" id="2.7.13.3"/>
    </reaction>
</comment>
<dbReference type="SUPFAM" id="SSF47384">
    <property type="entry name" value="Homodimeric domain of signal transducing histidine kinase"/>
    <property type="match status" value="1"/>
</dbReference>
<dbReference type="Pfam" id="PF02518">
    <property type="entry name" value="HATPase_c"/>
    <property type="match status" value="1"/>
</dbReference>
<feature type="transmembrane region" description="Helical" evidence="6">
    <location>
        <begin position="125"/>
        <end position="144"/>
    </location>
</feature>
<dbReference type="PROSITE" id="PS50109">
    <property type="entry name" value="HIS_KIN"/>
    <property type="match status" value="1"/>
</dbReference>
<dbReference type="InterPro" id="IPR003661">
    <property type="entry name" value="HisK_dim/P_dom"/>
</dbReference>
<dbReference type="PANTHER" id="PTHR43547">
    <property type="entry name" value="TWO-COMPONENT HISTIDINE KINASE"/>
    <property type="match status" value="1"/>
</dbReference>
<dbReference type="PROSITE" id="PS50110">
    <property type="entry name" value="RESPONSE_REGULATORY"/>
    <property type="match status" value="1"/>
</dbReference>
<dbReference type="InterPro" id="IPR036890">
    <property type="entry name" value="HATPase_C_sf"/>
</dbReference>
<dbReference type="Proteomes" id="UP000235533">
    <property type="component" value="Unassembled WGS sequence"/>
</dbReference>
<dbReference type="AlphaFoldDB" id="A0A2N7JNW8"/>
<dbReference type="CDD" id="cd17546">
    <property type="entry name" value="REC_hyHK_CKI1_RcsC-like"/>
    <property type="match status" value="1"/>
</dbReference>
<dbReference type="EC" id="2.7.13.3" evidence="2"/>
<dbReference type="InterPro" id="IPR036097">
    <property type="entry name" value="HisK_dim/P_sf"/>
</dbReference>
<dbReference type="InterPro" id="IPR005467">
    <property type="entry name" value="His_kinase_dom"/>
</dbReference>
<keyword evidence="6" id="KW-0812">Transmembrane</keyword>
<evidence type="ECO:0000313" key="9">
    <source>
        <dbReference type="EMBL" id="PMM44198.1"/>
    </source>
</evidence>
<dbReference type="InterPro" id="IPR003594">
    <property type="entry name" value="HATPase_dom"/>
</dbReference>
<evidence type="ECO:0000256" key="4">
    <source>
        <dbReference type="ARBA" id="ARBA00022801"/>
    </source>
</evidence>
<keyword evidence="4" id="KW-0378">Hydrolase</keyword>
<dbReference type="InterPro" id="IPR004358">
    <property type="entry name" value="Sig_transdc_His_kin-like_C"/>
</dbReference>
<organism evidence="9 10">
    <name type="scientific">Vibrio splendidus</name>
    <dbReference type="NCBI Taxonomy" id="29497"/>
    <lineage>
        <taxon>Bacteria</taxon>
        <taxon>Pseudomonadati</taxon>
        <taxon>Pseudomonadota</taxon>
        <taxon>Gammaproteobacteria</taxon>
        <taxon>Vibrionales</taxon>
        <taxon>Vibrionaceae</taxon>
        <taxon>Vibrio</taxon>
    </lineage>
</organism>
<feature type="transmembrane region" description="Helical" evidence="6">
    <location>
        <begin position="12"/>
        <end position="32"/>
    </location>
</feature>
<comment type="caution">
    <text evidence="9">The sequence shown here is derived from an EMBL/GenBank/DDBJ whole genome shotgun (WGS) entry which is preliminary data.</text>
</comment>
<dbReference type="EMBL" id="MCZF01000254">
    <property type="protein sequence ID" value="PMM44198.1"/>
    <property type="molecule type" value="Genomic_DNA"/>
</dbReference>
<evidence type="ECO:0000256" key="3">
    <source>
        <dbReference type="ARBA" id="ARBA00022553"/>
    </source>
</evidence>
<dbReference type="InterPro" id="IPR011006">
    <property type="entry name" value="CheY-like_superfamily"/>
</dbReference>
<keyword evidence="6" id="KW-1133">Transmembrane helix</keyword>
<evidence type="ECO:0000313" key="10">
    <source>
        <dbReference type="Proteomes" id="UP000235533"/>
    </source>
</evidence>
<evidence type="ECO:0000256" key="2">
    <source>
        <dbReference type="ARBA" id="ARBA00012438"/>
    </source>
</evidence>